<feature type="compositionally biased region" description="Low complexity" evidence="3">
    <location>
        <begin position="193"/>
        <end position="206"/>
    </location>
</feature>
<dbReference type="SMART" id="SM00384">
    <property type="entry name" value="AT_hook"/>
    <property type="match status" value="4"/>
</dbReference>
<proteinExistence type="predicted"/>
<dbReference type="PANTHER" id="PTHR46771">
    <property type="entry name" value="DETERIN"/>
    <property type="match status" value="1"/>
</dbReference>
<dbReference type="GeneID" id="95987709"/>
<dbReference type="Pfam" id="PF00653">
    <property type="entry name" value="BIR"/>
    <property type="match status" value="1"/>
</dbReference>
<dbReference type="Gene3D" id="1.10.1170.10">
    <property type="entry name" value="Inhibitor Of Apoptosis Protein (2mihbC-IAP-1), Chain A"/>
    <property type="match status" value="1"/>
</dbReference>
<evidence type="ECO:0000256" key="1">
    <source>
        <dbReference type="ARBA" id="ARBA00022723"/>
    </source>
</evidence>
<gene>
    <name evidence="4" type="ORF">Q8F55_006666</name>
</gene>
<dbReference type="PANTHER" id="PTHR46771:SF5">
    <property type="entry name" value="DETERIN"/>
    <property type="match status" value="1"/>
</dbReference>
<feature type="region of interest" description="Disordered" evidence="3">
    <location>
        <begin position="138"/>
        <end position="505"/>
    </location>
</feature>
<dbReference type="InterPro" id="IPR001370">
    <property type="entry name" value="BIR_rpt"/>
</dbReference>
<reference evidence="4 5" key="1">
    <citation type="submission" date="2023-08" db="EMBL/GenBank/DDBJ databases">
        <title>Annotated Genome Sequence of Vanrija albida AlHP1.</title>
        <authorList>
            <person name="Herzog R."/>
        </authorList>
    </citation>
    <scope>NUCLEOTIDE SEQUENCE [LARGE SCALE GENOMIC DNA]</scope>
    <source>
        <strain evidence="4 5">AlHP1</strain>
    </source>
</reference>
<dbReference type="PROSITE" id="PS50143">
    <property type="entry name" value="BIR_REPEAT_2"/>
    <property type="match status" value="1"/>
</dbReference>
<feature type="compositionally biased region" description="Acidic residues" evidence="3">
    <location>
        <begin position="172"/>
        <end position="181"/>
    </location>
</feature>
<feature type="compositionally biased region" description="Acidic residues" evidence="3">
    <location>
        <begin position="344"/>
        <end position="356"/>
    </location>
</feature>
<evidence type="ECO:0000256" key="3">
    <source>
        <dbReference type="SAM" id="MobiDB-lite"/>
    </source>
</evidence>
<dbReference type="CDD" id="cd00022">
    <property type="entry name" value="BIR"/>
    <property type="match status" value="1"/>
</dbReference>
<keyword evidence="5" id="KW-1185">Reference proteome</keyword>
<accession>A0ABR3PXU1</accession>
<dbReference type="SUPFAM" id="SSF57924">
    <property type="entry name" value="Inhibitor of apoptosis (IAP) repeat"/>
    <property type="match status" value="1"/>
</dbReference>
<feature type="compositionally biased region" description="Basic residues" evidence="3">
    <location>
        <begin position="364"/>
        <end position="373"/>
    </location>
</feature>
<comment type="caution">
    <text evidence="4">The sequence shown here is derived from an EMBL/GenBank/DDBJ whole genome shotgun (WGS) entry which is preliminary data.</text>
</comment>
<evidence type="ECO:0000313" key="4">
    <source>
        <dbReference type="EMBL" id="KAL1407248.1"/>
    </source>
</evidence>
<sequence length="547" mass="58095">MQRLDARLASFEAVTKPKKSAKVGFPLSDATHPRLTPELLARAGFYHAPGKAVDTHDTCKCFMCDLELGGWDEDDDPFVEHLKREGSCGWKEVVCRIEVDEVSTGEGRGRLVYETLDALPNSTKNTAFREKTFGDWWPHKVPSVRSGKPRATKSTAAPKKGRATKATVPEPEAMDVEEQEEPAPAPKRRGRPPKVSTAASSLAASTNGKEPEAEVVEAEEPAPAPKRRGRQPKASTASTSLAASTRGKASEQAEPEPEVVEVEEPAPAPKRRGRPPKASTAASLAASTAKAPASKARGKAAAANDDEIEVESQPEPVKKTRAKRATTSKATASAAVSPVKPIAADDDLELPTEAEVEAALAPKPKGKGGRPKKSTAAAATVEESVPADTPRATKPLPRKSRVTKKTETQGEEQAEPVSEPARSRIPAPTKTPRSAPAAPPLSQLERFVNTALPPTPPPKSAARAQPSAVPSPSVRQAVEAIVSGQPVTAPAAPSSSGFSEAEKKKTVEEFIREQFTAHHAKMKTAGEATISKFEASARDARRRIEQV</sequence>
<feature type="compositionally biased region" description="Low complexity" evidence="3">
    <location>
        <begin position="234"/>
        <end position="245"/>
    </location>
</feature>
<dbReference type="InterPro" id="IPR051190">
    <property type="entry name" value="Baculoviral_IAP"/>
</dbReference>
<keyword evidence="1" id="KW-0479">Metal-binding</keyword>
<evidence type="ECO:0000313" key="5">
    <source>
        <dbReference type="Proteomes" id="UP001565368"/>
    </source>
</evidence>
<evidence type="ECO:0000256" key="2">
    <source>
        <dbReference type="ARBA" id="ARBA00022833"/>
    </source>
</evidence>
<dbReference type="SMART" id="SM00238">
    <property type="entry name" value="BIR"/>
    <property type="match status" value="1"/>
</dbReference>
<dbReference type="Proteomes" id="UP001565368">
    <property type="component" value="Unassembled WGS sequence"/>
</dbReference>
<name>A0ABR3PXU1_9TREE</name>
<keyword evidence="2" id="KW-0862">Zinc</keyword>
<dbReference type="InterPro" id="IPR017956">
    <property type="entry name" value="AT_hook_DNA-bd_motif"/>
</dbReference>
<feature type="compositionally biased region" description="Low complexity" evidence="3">
    <location>
        <begin position="327"/>
        <end position="341"/>
    </location>
</feature>
<dbReference type="PRINTS" id="PR00929">
    <property type="entry name" value="ATHOOK"/>
</dbReference>
<feature type="compositionally biased region" description="Low complexity" evidence="3">
    <location>
        <begin position="276"/>
        <end position="303"/>
    </location>
</feature>
<dbReference type="EMBL" id="JBBXJM010000005">
    <property type="protein sequence ID" value="KAL1407248.1"/>
    <property type="molecule type" value="Genomic_DNA"/>
</dbReference>
<organism evidence="4 5">
    <name type="scientific">Vanrija albida</name>
    <dbReference type="NCBI Taxonomy" id="181172"/>
    <lineage>
        <taxon>Eukaryota</taxon>
        <taxon>Fungi</taxon>
        <taxon>Dikarya</taxon>
        <taxon>Basidiomycota</taxon>
        <taxon>Agaricomycotina</taxon>
        <taxon>Tremellomycetes</taxon>
        <taxon>Trichosporonales</taxon>
        <taxon>Trichosporonaceae</taxon>
        <taxon>Vanrija</taxon>
    </lineage>
</organism>
<dbReference type="RefSeq" id="XP_069207192.1">
    <property type="nucleotide sequence ID" value="XM_069355121.1"/>
</dbReference>
<evidence type="ECO:0008006" key="6">
    <source>
        <dbReference type="Google" id="ProtNLM"/>
    </source>
</evidence>
<feature type="compositionally biased region" description="Acidic residues" evidence="3">
    <location>
        <begin position="253"/>
        <end position="264"/>
    </location>
</feature>
<protein>
    <recommendedName>
        <fullName evidence="6">BIR-domain-containing protein</fullName>
    </recommendedName>
</protein>